<sequence>MCVLCDGSYRPACYVSNALLV</sequence>
<gene>
    <name evidence="1" type="ORF">CO2235_U910019</name>
</gene>
<proteinExistence type="predicted"/>
<accession>A0A375FTD9</accession>
<organism evidence="1 2">
    <name type="scientific">Cupriavidus oxalaticus</name>
    <dbReference type="NCBI Taxonomy" id="96344"/>
    <lineage>
        <taxon>Bacteria</taxon>
        <taxon>Pseudomonadati</taxon>
        <taxon>Pseudomonadota</taxon>
        <taxon>Betaproteobacteria</taxon>
        <taxon>Burkholderiales</taxon>
        <taxon>Burkholderiaceae</taxon>
        <taxon>Cupriavidus</taxon>
    </lineage>
</organism>
<comment type="caution">
    <text evidence="1">The sequence shown here is derived from an EMBL/GenBank/DDBJ whole genome shotgun (WGS) entry which is preliminary data.</text>
</comment>
<evidence type="ECO:0000313" key="1">
    <source>
        <dbReference type="EMBL" id="SPC10490.1"/>
    </source>
</evidence>
<name>A0A375FTD9_9BURK</name>
<evidence type="ECO:0000313" key="2">
    <source>
        <dbReference type="Proteomes" id="UP000256862"/>
    </source>
</evidence>
<protein>
    <submittedName>
        <fullName evidence="1">Uncharacterized protein</fullName>
    </submittedName>
</protein>
<reference evidence="2" key="1">
    <citation type="submission" date="2018-01" db="EMBL/GenBank/DDBJ databases">
        <authorList>
            <person name="Gaut B.S."/>
            <person name="Morton B.R."/>
            <person name="Clegg M.T."/>
            <person name="Duvall M.R."/>
        </authorList>
    </citation>
    <scope>NUCLEOTIDE SEQUENCE [LARGE SCALE GENOMIC DNA]</scope>
</reference>
<dbReference type="AlphaFoldDB" id="A0A375FTD9"/>
<dbReference type="Proteomes" id="UP000256862">
    <property type="component" value="Unassembled WGS sequence"/>
</dbReference>
<dbReference type="EMBL" id="OGUS01000100">
    <property type="protein sequence ID" value="SPC10490.1"/>
    <property type="molecule type" value="Genomic_DNA"/>
</dbReference>